<protein>
    <submittedName>
        <fullName evidence="1">Nucleotidyltransferase domain-containing protein</fullName>
    </submittedName>
</protein>
<reference evidence="1 2" key="1">
    <citation type="submission" date="2019-09" db="EMBL/GenBank/DDBJ databases">
        <title>Whole-genome sequence of the purple sulfur bacterium Thiohalocapsa marina DSM 19078.</title>
        <authorList>
            <person name="Kyndt J.A."/>
            <person name="Meyer T.E."/>
        </authorList>
    </citation>
    <scope>NUCLEOTIDE SEQUENCE [LARGE SCALE GENOMIC DNA]</scope>
    <source>
        <strain evidence="1 2">DSM 19078</strain>
    </source>
</reference>
<sequence>MIEQDKYARDRTSQQRQRVRLAPEFIVAIRRATARHFGPDARVRLFGSRIDPSRRGGDIDLYIEPTEDLDDLLGRTLRMNAELQMELGEQRIDILTRRRDRPSRPIDDEALRTGVLL</sequence>
<evidence type="ECO:0000313" key="1">
    <source>
        <dbReference type="EMBL" id="KAA6186019.1"/>
    </source>
</evidence>
<dbReference type="SUPFAM" id="SSF81301">
    <property type="entry name" value="Nucleotidyltransferase"/>
    <property type="match status" value="1"/>
</dbReference>
<comment type="caution">
    <text evidence="1">The sequence shown here is derived from an EMBL/GenBank/DDBJ whole genome shotgun (WGS) entry which is preliminary data.</text>
</comment>
<keyword evidence="1" id="KW-0808">Transferase</keyword>
<dbReference type="GO" id="GO:0016740">
    <property type="term" value="F:transferase activity"/>
    <property type="evidence" value="ECO:0007669"/>
    <property type="project" value="UniProtKB-KW"/>
</dbReference>
<name>A0A5M8FMR5_9GAMM</name>
<dbReference type="Gene3D" id="3.30.460.10">
    <property type="entry name" value="Beta Polymerase, domain 2"/>
    <property type="match status" value="1"/>
</dbReference>
<gene>
    <name evidence="1" type="ORF">F2Q65_06540</name>
</gene>
<dbReference type="EMBL" id="VWXX01000006">
    <property type="protein sequence ID" value="KAA6186019.1"/>
    <property type="molecule type" value="Genomic_DNA"/>
</dbReference>
<dbReference type="RefSeq" id="WP_150091632.1">
    <property type="nucleotide sequence ID" value="NZ_JBFUOH010000134.1"/>
</dbReference>
<dbReference type="Proteomes" id="UP000322981">
    <property type="component" value="Unassembled WGS sequence"/>
</dbReference>
<dbReference type="AlphaFoldDB" id="A0A5M8FMR5"/>
<accession>A0A5M8FMR5</accession>
<organism evidence="1 2">
    <name type="scientific">Thiohalocapsa marina</name>
    <dbReference type="NCBI Taxonomy" id="424902"/>
    <lineage>
        <taxon>Bacteria</taxon>
        <taxon>Pseudomonadati</taxon>
        <taxon>Pseudomonadota</taxon>
        <taxon>Gammaproteobacteria</taxon>
        <taxon>Chromatiales</taxon>
        <taxon>Chromatiaceae</taxon>
        <taxon>Thiohalocapsa</taxon>
    </lineage>
</organism>
<dbReference type="OrthoDB" id="14556at2"/>
<keyword evidence="2" id="KW-1185">Reference proteome</keyword>
<proteinExistence type="predicted"/>
<dbReference type="InterPro" id="IPR043519">
    <property type="entry name" value="NT_sf"/>
</dbReference>
<evidence type="ECO:0000313" key="2">
    <source>
        <dbReference type="Proteomes" id="UP000322981"/>
    </source>
</evidence>